<dbReference type="Proteomes" id="UP000062963">
    <property type="component" value="Chromosome"/>
</dbReference>
<dbReference type="PANTHER" id="PTHR47271:SF2">
    <property type="entry name" value="ARGININE DEIMINASE"/>
    <property type="match status" value="1"/>
</dbReference>
<dbReference type="GO" id="GO:0016990">
    <property type="term" value="F:arginine deiminase activity"/>
    <property type="evidence" value="ECO:0007669"/>
    <property type="project" value="UniProtKB-UniRule"/>
</dbReference>
<dbReference type="PANTHER" id="PTHR47271">
    <property type="entry name" value="ARGININE DEIMINASE"/>
    <property type="match status" value="1"/>
</dbReference>
<dbReference type="KEGG" id="skn:SKUN_00201"/>
<comment type="subcellular location">
    <subcellularLocation>
        <location evidence="3">Cytoplasm</location>
    </subcellularLocation>
</comment>
<dbReference type="UniPathway" id="UPA00254">
    <property type="reaction ID" value="UER00364"/>
</dbReference>
<name>A0A0K2JF98_SPIKU</name>
<dbReference type="InterPro" id="IPR003876">
    <property type="entry name" value="Arg_deiminase"/>
</dbReference>
<organism evidence="5 6">
    <name type="scientific">Spiroplasma kunkelii CR2-3x</name>
    <dbReference type="NCBI Taxonomy" id="273035"/>
    <lineage>
        <taxon>Bacteria</taxon>
        <taxon>Bacillati</taxon>
        <taxon>Mycoplasmatota</taxon>
        <taxon>Mollicutes</taxon>
        <taxon>Entomoplasmatales</taxon>
        <taxon>Spiroplasmataceae</taxon>
        <taxon>Spiroplasma</taxon>
    </lineage>
</organism>
<dbReference type="GO" id="GO:0019546">
    <property type="term" value="P:L-arginine deiminase pathway"/>
    <property type="evidence" value="ECO:0007669"/>
    <property type="project" value="TreeGrafter"/>
</dbReference>
<dbReference type="RefSeq" id="WP_053390468.1">
    <property type="nucleotide sequence ID" value="NZ_CP010899.1"/>
</dbReference>
<keyword evidence="3" id="KW-0963">Cytoplasm</keyword>
<comment type="similarity">
    <text evidence="1 3">Belongs to the arginine deiminase family.</text>
</comment>
<dbReference type="GO" id="GO:0005737">
    <property type="term" value="C:cytoplasm"/>
    <property type="evidence" value="ECO:0007669"/>
    <property type="project" value="UniProtKB-SubCell"/>
</dbReference>
<accession>A0A0K2JF98</accession>
<comment type="catalytic activity">
    <reaction evidence="3">
        <text>L-arginine + H2O = L-citrulline + NH4(+)</text>
        <dbReference type="Rhea" id="RHEA:19597"/>
        <dbReference type="ChEBI" id="CHEBI:15377"/>
        <dbReference type="ChEBI" id="CHEBI:28938"/>
        <dbReference type="ChEBI" id="CHEBI:32682"/>
        <dbReference type="ChEBI" id="CHEBI:57743"/>
        <dbReference type="EC" id="3.5.3.6"/>
    </reaction>
</comment>
<keyword evidence="6" id="KW-1185">Reference proteome</keyword>
<evidence type="ECO:0000256" key="1">
    <source>
        <dbReference type="ARBA" id="ARBA00010206"/>
    </source>
</evidence>
<dbReference type="PATRIC" id="fig|273035.7.peg.236"/>
<keyword evidence="3" id="KW-0056">Arginine metabolism</keyword>
<feature type="active site" description="Amidino-cysteine intermediate" evidence="3 4">
    <location>
        <position position="389"/>
    </location>
</feature>
<dbReference type="AlphaFoldDB" id="A0A0K2JF98"/>
<dbReference type="NCBIfam" id="NF002381">
    <property type="entry name" value="PRK01388.1"/>
    <property type="match status" value="1"/>
</dbReference>
<protein>
    <recommendedName>
        <fullName evidence="3">Arginine deiminase</fullName>
        <shortName evidence="3">ADI</shortName>
        <ecNumber evidence="3">3.5.3.6</ecNumber>
    </recommendedName>
    <alternativeName>
        <fullName evidence="3">Arginine dihydrolase</fullName>
        <shortName evidence="3">AD</shortName>
    </alternativeName>
</protein>
<dbReference type="HAMAP" id="MF_00242">
    <property type="entry name" value="Arg_deiminase"/>
    <property type="match status" value="1"/>
</dbReference>
<dbReference type="SUPFAM" id="SSF55909">
    <property type="entry name" value="Pentein"/>
    <property type="match status" value="1"/>
</dbReference>
<gene>
    <name evidence="3 5" type="primary">arcA</name>
    <name evidence="5" type="ORF">SKUN_00201</name>
</gene>
<reference evidence="5 6" key="1">
    <citation type="journal article" date="2015" name="Genome Announc.">
        <title>Complete Genome Sequence of Spiroplasma kunkelii Strain CR2-3x, Causal Agent of Corn Stunt Disease in Zea mays L.</title>
        <authorList>
            <person name="Davis R.E."/>
            <person name="Shao J."/>
            <person name="Dally E.L."/>
            <person name="Zhao Y."/>
            <person name="Gasparich G.E."/>
            <person name="Gaynor B.J."/>
            <person name="Athey J.C."/>
            <person name="Harrison N.A."/>
            <person name="Donofrio N."/>
        </authorList>
    </citation>
    <scope>NUCLEOTIDE SEQUENCE [LARGE SCALE GENOMIC DNA]</scope>
    <source>
        <strain evidence="5 6">CR2-3x</strain>
    </source>
</reference>
<dbReference type="EMBL" id="CP010899">
    <property type="protein sequence ID" value="ALA97123.1"/>
    <property type="molecule type" value="Genomic_DNA"/>
</dbReference>
<dbReference type="Gene3D" id="1.10.3930.10">
    <property type="entry name" value="Arginine deiminase"/>
    <property type="match status" value="1"/>
</dbReference>
<dbReference type="OrthoDB" id="9807502at2"/>
<comment type="pathway">
    <text evidence="3">Amino-acid degradation; L-arginine degradation via ADI pathway; carbamoyl phosphate from L-arginine: step 1/2.</text>
</comment>
<evidence type="ECO:0000256" key="3">
    <source>
        <dbReference type="HAMAP-Rule" id="MF_00242"/>
    </source>
</evidence>
<dbReference type="EC" id="3.5.3.6" evidence="3"/>
<evidence type="ECO:0000256" key="4">
    <source>
        <dbReference type="PIRSR" id="PIRSR006356-1"/>
    </source>
</evidence>
<dbReference type="Gene3D" id="3.75.10.10">
    <property type="entry name" value="L-arginine/glycine Amidinotransferase, Chain A"/>
    <property type="match status" value="1"/>
</dbReference>
<proteinExistence type="inferred from homology"/>
<dbReference type="PIRSF" id="PIRSF006356">
    <property type="entry name" value="Arg_deiminase"/>
    <property type="match status" value="1"/>
</dbReference>
<dbReference type="Pfam" id="PF02274">
    <property type="entry name" value="ADI"/>
    <property type="match status" value="1"/>
</dbReference>
<dbReference type="PRINTS" id="PR01466">
    <property type="entry name" value="ARGDEIMINASE"/>
</dbReference>
<evidence type="ECO:0000256" key="2">
    <source>
        <dbReference type="ARBA" id="ARBA00022801"/>
    </source>
</evidence>
<evidence type="ECO:0000313" key="5">
    <source>
        <dbReference type="EMBL" id="ALA97123.1"/>
    </source>
</evidence>
<sequence length="399" mass="45593">MTEKYGINVYSEIGNLKTVLLHRPGDELANLSPDLLERLLFDDTPDLVVAQKEHDFFAQTFRNLGVEVLYIEKLVSEVLDTDSKMRQELLEQFLKESGAKEEYISKLRTYLGKLDNQALVNKMIAGVTKYELRVEITDNYPLAVDPMPNILFQRDPFVSIGNGATIHKMFTVTRNRETLFSDVVLRHHSRFKGKINFWYDRNEKETLEGGDILVLNAKTLIIGVSQRTSMEAIKIVTKNLIENDSVSYEKVIALDLKTKNRAFMHLDTVFTNIDYDKFIAHPLIFEAMGEFKIFEITKNGVKEIKETIKDYLSEEVGKPVQIFKCGGEDPIAQAREQWNDGTNVITIRPGEVIAYSRNQITIEILKQAGVKVHVIDSAELSRGRGGPRCMSMPIWREDI</sequence>
<evidence type="ECO:0000313" key="6">
    <source>
        <dbReference type="Proteomes" id="UP000062963"/>
    </source>
</evidence>
<dbReference type="STRING" id="273035.SKUN_00201"/>
<keyword evidence="2 3" id="KW-0378">Hydrolase</keyword>